<dbReference type="Pfam" id="PF13359">
    <property type="entry name" value="DDE_Tnp_4"/>
    <property type="match status" value="1"/>
</dbReference>
<dbReference type="RefSeq" id="XP_019054456.1">
    <property type="nucleotide sequence ID" value="XM_019198911.1"/>
</dbReference>
<evidence type="ECO:0000256" key="2">
    <source>
        <dbReference type="ARBA" id="ARBA00022723"/>
    </source>
</evidence>
<dbReference type="RefSeq" id="XP_019054457.1">
    <property type="nucleotide sequence ID" value="XM_019198912.1"/>
</dbReference>
<evidence type="ECO:0000259" key="3">
    <source>
        <dbReference type="Pfam" id="PF13359"/>
    </source>
</evidence>
<evidence type="ECO:0000313" key="5">
    <source>
        <dbReference type="RefSeq" id="XP_019054456.1"/>
    </source>
</evidence>
<sequence length="172" mass="19847">MAPMSRHVYHVTSKSPLEGNTTSGFASAPCYLTPYSGQPYYLSESHGQCGRFRTKEDLFNYTHSSLRNIIERRFGVLKGKFPILKNMPCYDLLLQRFIVMACFITYNFIRREACKDVHLNIWAEEQMVDNEDDEVNGDGGHDGEHASSSNSQINLVRDQIANELWERYQMTH</sequence>
<name>A0A1U8Q8T0_NELNU</name>
<gene>
    <name evidence="5 6" type="primary">LOC104604295</name>
</gene>
<keyword evidence="2" id="KW-0479">Metal-binding</keyword>
<evidence type="ECO:0000313" key="6">
    <source>
        <dbReference type="RefSeq" id="XP_019054457.1"/>
    </source>
</evidence>
<evidence type="ECO:0000313" key="4">
    <source>
        <dbReference type="Proteomes" id="UP000189703"/>
    </source>
</evidence>
<accession>A0A1U8Q8T0</accession>
<dbReference type="GeneID" id="104604295"/>
<comment type="cofactor">
    <cofactor evidence="1">
        <name>a divalent metal cation</name>
        <dbReference type="ChEBI" id="CHEBI:60240"/>
    </cofactor>
</comment>
<dbReference type="Proteomes" id="UP000189703">
    <property type="component" value="Unplaced"/>
</dbReference>
<organism evidence="4 5">
    <name type="scientific">Nelumbo nucifera</name>
    <name type="common">Sacred lotus</name>
    <dbReference type="NCBI Taxonomy" id="4432"/>
    <lineage>
        <taxon>Eukaryota</taxon>
        <taxon>Viridiplantae</taxon>
        <taxon>Streptophyta</taxon>
        <taxon>Embryophyta</taxon>
        <taxon>Tracheophyta</taxon>
        <taxon>Spermatophyta</taxon>
        <taxon>Magnoliopsida</taxon>
        <taxon>Proteales</taxon>
        <taxon>Nelumbonaceae</taxon>
        <taxon>Nelumbo</taxon>
    </lineage>
</organism>
<dbReference type="InterPro" id="IPR027806">
    <property type="entry name" value="HARBI1_dom"/>
</dbReference>
<reference evidence="5 6" key="1">
    <citation type="submission" date="2025-04" db="UniProtKB">
        <authorList>
            <consortium name="RefSeq"/>
        </authorList>
    </citation>
    <scope>IDENTIFICATION</scope>
</reference>
<dbReference type="OrthoDB" id="1681765at2759"/>
<proteinExistence type="predicted"/>
<dbReference type="GO" id="GO:0046872">
    <property type="term" value="F:metal ion binding"/>
    <property type="evidence" value="ECO:0007669"/>
    <property type="project" value="UniProtKB-KW"/>
</dbReference>
<dbReference type="STRING" id="4432.A0A1U8Q8T0"/>
<protein>
    <submittedName>
        <fullName evidence="5 6">Uncharacterized protein LOC104604295 isoform X1</fullName>
    </submittedName>
</protein>
<keyword evidence="4" id="KW-1185">Reference proteome</keyword>
<feature type="domain" description="DDE Tnp4" evidence="3">
    <location>
        <begin position="23"/>
        <end position="87"/>
    </location>
</feature>
<dbReference type="OMA" id="HAYHASA"/>
<dbReference type="AlphaFoldDB" id="A0A1U8Q8T0"/>
<evidence type="ECO:0000256" key="1">
    <source>
        <dbReference type="ARBA" id="ARBA00001968"/>
    </source>
</evidence>